<dbReference type="GO" id="GO:0003677">
    <property type="term" value="F:DNA binding"/>
    <property type="evidence" value="ECO:0007669"/>
    <property type="project" value="InterPro"/>
</dbReference>
<dbReference type="Gene3D" id="1.10.10.2910">
    <property type="match status" value="1"/>
</dbReference>
<evidence type="ECO:0000313" key="4">
    <source>
        <dbReference type="Proteomes" id="UP000305778"/>
    </source>
</evidence>
<proteinExistence type="inferred from homology"/>
<accession>A0A4U0SJP1</accession>
<dbReference type="EMBL" id="SUMC01000084">
    <property type="protein sequence ID" value="TKA00495.1"/>
    <property type="molecule type" value="Genomic_DNA"/>
</dbReference>
<dbReference type="CDD" id="cd00093">
    <property type="entry name" value="HTH_XRE"/>
    <property type="match status" value="1"/>
</dbReference>
<dbReference type="OrthoDB" id="9794834at2"/>
<dbReference type="InterPro" id="IPR052345">
    <property type="entry name" value="Rad_response_metalloprotease"/>
</dbReference>
<comment type="similarity">
    <text evidence="1">Belongs to the short-chain fatty acyl-CoA assimilation regulator (ScfR) family.</text>
</comment>
<sequence length="377" mass="41855">MTLGAPPHEYAPQTVSPPGETLKETLEELGISQADLARHTGLSTKHVNQIVQGTAALSPETALLLERTTGVPATVWNTLEAAWRTQLVRQAEHEALTDQIGWLDKFPLADLVARGVLPDRGKTVANLRQLLDFFGVASPAVAEDLWSGYSTAFRRSTTTPPNEYATYAWLRLGVLEARRRPCMPYQREALHDLLPELRALSSQEPELWLTRLPALCATAGVAVIFSPAFKNTSLSGATRWLSPDKVMIALTDRHKKDDRFWFTVFHEVGHVLLHGKRLTFLDDDPFNGTSTAEEEANAFASQILIPPAHAPAYETLRRRPRPFTNIQRFAEQAGIAPGIVVGRLQYDKALDWSEGNKLKRGFDLTAFTTVQNTKATE</sequence>
<dbReference type="Proteomes" id="UP000305778">
    <property type="component" value="Unassembled WGS sequence"/>
</dbReference>
<dbReference type="InterPro" id="IPR010982">
    <property type="entry name" value="Lambda_DNA-bd_dom_sf"/>
</dbReference>
<feature type="domain" description="HTH cro/C1-type" evidence="2">
    <location>
        <begin position="22"/>
        <end position="76"/>
    </location>
</feature>
<name>A0A4U0SJP1_9ACTN</name>
<keyword evidence="4" id="KW-1185">Reference proteome</keyword>
<protein>
    <submittedName>
        <fullName evidence="3">Addiction module antidote protein, HigA family</fullName>
    </submittedName>
</protein>
<dbReference type="InterPro" id="IPR010359">
    <property type="entry name" value="IrrE_HExxH"/>
</dbReference>
<dbReference type="PANTHER" id="PTHR43236">
    <property type="entry name" value="ANTITOXIN HIGA1"/>
    <property type="match status" value="1"/>
</dbReference>
<gene>
    <name evidence="3" type="primary">higA</name>
    <name evidence="3" type="ORF">FCI23_42625</name>
</gene>
<dbReference type="InterPro" id="IPR001387">
    <property type="entry name" value="Cro/C1-type_HTH"/>
</dbReference>
<evidence type="ECO:0000256" key="1">
    <source>
        <dbReference type="ARBA" id="ARBA00007227"/>
    </source>
</evidence>
<dbReference type="PANTHER" id="PTHR43236:SF1">
    <property type="entry name" value="BLL7220 PROTEIN"/>
    <property type="match status" value="1"/>
</dbReference>
<dbReference type="Pfam" id="PF06114">
    <property type="entry name" value="Peptidase_M78"/>
    <property type="match status" value="1"/>
</dbReference>
<reference evidence="3 4" key="1">
    <citation type="submission" date="2019-04" db="EMBL/GenBank/DDBJ databases">
        <title>Streptomyces oryziradicis sp. nov., a novel actinomycete isolated from rhizosphere soil of rice (Oryza sativa L.).</title>
        <authorList>
            <person name="Li C."/>
        </authorList>
    </citation>
    <scope>NUCLEOTIDE SEQUENCE [LARGE SCALE GENOMIC DNA]</scope>
    <source>
        <strain evidence="3 4">NEAU-C40</strain>
    </source>
</reference>
<organism evidence="3 4">
    <name type="scientific">Actinacidiphila oryziradicis</name>
    <dbReference type="NCBI Taxonomy" id="2571141"/>
    <lineage>
        <taxon>Bacteria</taxon>
        <taxon>Bacillati</taxon>
        <taxon>Actinomycetota</taxon>
        <taxon>Actinomycetes</taxon>
        <taxon>Kitasatosporales</taxon>
        <taxon>Streptomycetaceae</taxon>
        <taxon>Actinacidiphila</taxon>
    </lineage>
</organism>
<dbReference type="PROSITE" id="PS50943">
    <property type="entry name" value="HTH_CROC1"/>
    <property type="match status" value="1"/>
</dbReference>
<dbReference type="AlphaFoldDB" id="A0A4U0SJP1"/>
<dbReference type="Gene3D" id="1.10.260.40">
    <property type="entry name" value="lambda repressor-like DNA-binding domains"/>
    <property type="match status" value="1"/>
</dbReference>
<comment type="caution">
    <text evidence="3">The sequence shown here is derived from an EMBL/GenBank/DDBJ whole genome shotgun (WGS) entry which is preliminary data.</text>
</comment>
<dbReference type="SUPFAM" id="SSF47413">
    <property type="entry name" value="lambda repressor-like DNA-binding domains"/>
    <property type="match status" value="1"/>
</dbReference>
<evidence type="ECO:0000313" key="3">
    <source>
        <dbReference type="EMBL" id="TKA00495.1"/>
    </source>
</evidence>
<dbReference type="RefSeq" id="WP_136729432.1">
    <property type="nucleotide sequence ID" value="NZ_SUMC01000084.1"/>
</dbReference>
<dbReference type="InterPro" id="IPR013430">
    <property type="entry name" value="Toxin_antidote_HigA"/>
</dbReference>
<dbReference type="NCBIfam" id="TIGR02607">
    <property type="entry name" value="antidote_HigA"/>
    <property type="match status" value="1"/>
</dbReference>
<dbReference type="SMART" id="SM00530">
    <property type="entry name" value="HTH_XRE"/>
    <property type="match status" value="1"/>
</dbReference>
<dbReference type="Pfam" id="PF01381">
    <property type="entry name" value="HTH_3"/>
    <property type="match status" value="1"/>
</dbReference>
<evidence type="ECO:0000259" key="2">
    <source>
        <dbReference type="PROSITE" id="PS50943"/>
    </source>
</evidence>